<evidence type="ECO:0000313" key="2">
    <source>
        <dbReference type="EMBL" id="RBP18233.1"/>
    </source>
</evidence>
<sequence>MENTDAIVRRLYEGFNRRDIPAVLTLLTDNVAWANGMDGGHVHGHDGVRAYWTKQWAAIAPRVDPIRVSRRDDGATVAEVHQVVRDLAGKVLLDEAVRHVFHFEGDRVSRFDIENAGGLAGIAHA</sequence>
<dbReference type="AlphaFoldDB" id="A0A366FU81"/>
<accession>A0A366FU81</accession>
<dbReference type="RefSeq" id="WP_113887296.1">
    <property type="nucleotide sequence ID" value="NZ_QNRK01000001.1"/>
</dbReference>
<comment type="caution">
    <text evidence="2">The sequence shown here is derived from an EMBL/GenBank/DDBJ whole genome shotgun (WGS) entry which is preliminary data.</text>
</comment>
<dbReference type="OrthoDB" id="1353852at2"/>
<keyword evidence="3" id="KW-1185">Reference proteome</keyword>
<feature type="domain" description="SnoaL-like" evidence="1">
    <location>
        <begin position="8"/>
        <end position="110"/>
    </location>
</feature>
<evidence type="ECO:0000313" key="3">
    <source>
        <dbReference type="Proteomes" id="UP000253529"/>
    </source>
</evidence>
<organism evidence="2 3">
    <name type="scientific">Roseiarcus fermentans</name>
    <dbReference type="NCBI Taxonomy" id="1473586"/>
    <lineage>
        <taxon>Bacteria</taxon>
        <taxon>Pseudomonadati</taxon>
        <taxon>Pseudomonadota</taxon>
        <taxon>Alphaproteobacteria</taxon>
        <taxon>Hyphomicrobiales</taxon>
        <taxon>Roseiarcaceae</taxon>
        <taxon>Roseiarcus</taxon>
    </lineage>
</organism>
<dbReference type="EMBL" id="QNRK01000001">
    <property type="protein sequence ID" value="RBP18233.1"/>
    <property type="molecule type" value="Genomic_DNA"/>
</dbReference>
<dbReference type="Gene3D" id="3.10.450.50">
    <property type="match status" value="1"/>
</dbReference>
<dbReference type="Proteomes" id="UP000253529">
    <property type="component" value="Unassembled WGS sequence"/>
</dbReference>
<gene>
    <name evidence="2" type="ORF">DFR50_101177</name>
</gene>
<protein>
    <submittedName>
        <fullName evidence="2">SnoaL-like protein</fullName>
    </submittedName>
</protein>
<dbReference type="SUPFAM" id="SSF54427">
    <property type="entry name" value="NTF2-like"/>
    <property type="match status" value="1"/>
</dbReference>
<dbReference type="InterPro" id="IPR037401">
    <property type="entry name" value="SnoaL-like"/>
</dbReference>
<name>A0A366FU81_9HYPH</name>
<proteinExistence type="predicted"/>
<evidence type="ECO:0000259" key="1">
    <source>
        <dbReference type="Pfam" id="PF12680"/>
    </source>
</evidence>
<dbReference type="InterPro" id="IPR032710">
    <property type="entry name" value="NTF2-like_dom_sf"/>
</dbReference>
<reference evidence="2 3" key="1">
    <citation type="submission" date="2018-06" db="EMBL/GenBank/DDBJ databases">
        <title>Genomic Encyclopedia of Type Strains, Phase IV (KMG-IV): sequencing the most valuable type-strain genomes for metagenomic binning, comparative biology and taxonomic classification.</title>
        <authorList>
            <person name="Goeker M."/>
        </authorList>
    </citation>
    <scope>NUCLEOTIDE SEQUENCE [LARGE SCALE GENOMIC DNA]</scope>
    <source>
        <strain evidence="2 3">DSM 24875</strain>
    </source>
</reference>
<dbReference type="Pfam" id="PF12680">
    <property type="entry name" value="SnoaL_2"/>
    <property type="match status" value="1"/>
</dbReference>